<comment type="caution">
    <text evidence="1">The sequence shown here is derived from an EMBL/GenBank/DDBJ whole genome shotgun (WGS) entry which is preliminary data.</text>
</comment>
<reference evidence="1 2" key="2">
    <citation type="journal article" date="2021" name="Int. J. Syst. Evol. Microbiol.">
        <title>Roseibium litorale sp. nov., isolated from a tidal flat sediment and proposal for the reclassification of Labrenzia polysiphoniae as Roseibium polysiphoniae comb. nov.</title>
        <authorList>
            <person name="Liu Y."/>
            <person name="Pei T."/>
            <person name="Du J."/>
            <person name="Chao M."/>
            <person name="Deng M.R."/>
            <person name="Zhu H."/>
        </authorList>
    </citation>
    <scope>NUCLEOTIDE SEQUENCE [LARGE SCALE GENOMIC DNA]</scope>
    <source>
        <strain evidence="1 2">4C16A</strain>
    </source>
</reference>
<protein>
    <submittedName>
        <fullName evidence="1">YcjX family protein</fullName>
    </submittedName>
</protein>
<dbReference type="RefSeq" id="WP_192146110.1">
    <property type="nucleotide sequence ID" value="NZ_JACYXI010000001.1"/>
</dbReference>
<name>A0ABR9CHX9_9HYPH</name>
<sequence>MTPFQTLADEARLALANLGDAATSLAVPTLRIGVTGLARSGKTVFITALVHNLIHGGRLPLFSAASGGRIARAYLQPQPDDAVPRFDYEAHVAALTGDRVWPHSTRQVSELRLTIEFESTSYLSRKLGSGKLHLDIIDYPGEWLLDLPLLKKSYAEFAAEAVRLARGANRTGLSDEWLTIAGGLDPQGPESEMDAQRLSAAFKSYLSACRADTHALSMLPPGRFLMPGDLDGSPALTFAPLDIPFDAAAGRPGTLLAMMERRFEAYKTHVIRPFFRDHFARLDRQIVLVDALHALNAGPTALSDLQSALGEVLTAFRPGRRSWLGSILTRRIDRILFAATKADHLHRDDHDRLQKILKRLVARGIERAEFSGAEVEVLAMAAVRATREATVKQDGQELPAILGTPLPGEMIDGRSFDGEREIAMFPGDLPEDPDSLFEAPDSDPEALHTGADAAHEETGADLRFLRFRPPRLDRTAEGMPLSLPHIRLDRALEFLIGDRLS</sequence>
<dbReference type="PIRSF" id="PIRSF019381">
    <property type="entry name" value="YcjX"/>
    <property type="match status" value="1"/>
</dbReference>
<evidence type="ECO:0000313" key="2">
    <source>
        <dbReference type="Proteomes" id="UP000632063"/>
    </source>
</evidence>
<dbReference type="PANTHER" id="PTHR38605">
    <property type="entry name" value="ATPASE-RELATED"/>
    <property type="match status" value="1"/>
</dbReference>
<dbReference type="Proteomes" id="UP000632063">
    <property type="component" value="Unassembled WGS sequence"/>
</dbReference>
<evidence type="ECO:0000313" key="1">
    <source>
        <dbReference type="EMBL" id="MBD8890435.1"/>
    </source>
</evidence>
<reference evidence="2" key="1">
    <citation type="submission" date="2020-09" db="EMBL/GenBank/DDBJ databases">
        <title>The genome sequence of strain Labrenzia suaedae 4C16A.</title>
        <authorList>
            <person name="Liu Y."/>
        </authorList>
    </citation>
    <scope>NUCLEOTIDE SEQUENCE [LARGE SCALE GENOMIC DNA]</scope>
    <source>
        <strain evidence="2">4C16A</strain>
    </source>
</reference>
<organism evidence="1 2">
    <name type="scientific">Roseibium litorale</name>
    <dbReference type="NCBI Taxonomy" id="2803841"/>
    <lineage>
        <taxon>Bacteria</taxon>
        <taxon>Pseudomonadati</taxon>
        <taxon>Pseudomonadota</taxon>
        <taxon>Alphaproteobacteria</taxon>
        <taxon>Hyphomicrobiales</taxon>
        <taxon>Stappiaceae</taxon>
        <taxon>Roseibium</taxon>
    </lineage>
</organism>
<dbReference type="Pfam" id="PF04317">
    <property type="entry name" value="DUF463"/>
    <property type="match status" value="1"/>
</dbReference>
<keyword evidence="2" id="KW-1185">Reference proteome</keyword>
<accession>A0ABR9CHX9</accession>
<dbReference type="PANTHER" id="PTHR38605:SF1">
    <property type="entry name" value="ATPASE"/>
    <property type="match status" value="1"/>
</dbReference>
<proteinExistence type="predicted"/>
<gene>
    <name evidence="1" type="ORF">IG616_02670</name>
</gene>
<dbReference type="EMBL" id="JACYXI010000001">
    <property type="protein sequence ID" value="MBD8890435.1"/>
    <property type="molecule type" value="Genomic_DNA"/>
</dbReference>
<dbReference type="InterPro" id="IPR007413">
    <property type="entry name" value="YcjX-like"/>
</dbReference>